<reference evidence="2 3" key="1">
    <citation type="journal article" date="2015" name="Stand. Genomic Sci.">
        <title>Genomic Encyclopedia of Bacterial and Archaeal Type Strains, Phase III: the genomes of soil and plant-associated and newly described type strains.</title>
        <authorList>
            <person name="Whitman W.B."/>
            <person name="Woyke T."/>
            <person name="Klenk H.P."/>
            <person name="Zhou Y."/>
            <person name="Lilburn T.G."/>
            <person name="Beck B.J."/>
            <person name="De Vos P."/>
            <person name="Vandamme P."/>
            <person name="Eisen J.A."/>
            <person name="Garrity G."/>
            <person name="Hugenholtz P."/>
            <person name="Kyrpides N.C."/>
        </authorList>
    </citation>
    <scope>NUCLEOTIDE SEQUENCE [LARGE SCALE GENOMIC DNA]</scope>
    <source>
        <strain evidence="2 3">AC4r</strain>
    </source>
</reference>
<dbReference type="Proteomes" id="UP000292408">
    <property type="component" value="Unassembled WGS sequence"/>
</dbReference>
<gene>
    <name evidence="2" type="ORF">EV140_1950</name>
</gene>
<dbReference type="InterPro" id="IPR003115">
    <property type="entry name" value="ParB_N"/>
</dbReference>
<dbReference type="RefSeq" id="WP_130283394.1">
    <property type="nucleotide sequence ID" value="NZ_SGXT01000016.1"/>
</dbReference>
<dbReference type="AlphaFoldDB" id="A0A4Q7TFU0"/>
<feature type="domain" description="ParB-like N-terminal" evidence="1">
    <location>
        <begin position="11"/>
        <end position="99"/>
    </location>
</feature>
<comment type="caution">
    <text evidence="2">The sequence shown here is derived from an EMBL/GenBank/DDBJ whole genome shotgun (WGS) entry which is preliminary data.</text>
</comment>
<dbReference type="InterPro" id="IPR036086">
    <property type="entry name" value="ParB/Sulfiredoxin_sf"/>
</dbReference>
<dbReference type="SUPFAM" id="SSF109709">
    <property type="entry name" value="KorB DNA-binding domain-like"/>
    <property type="match status" value="1"/>
</dbReference>
<organism evidence="2 3">
    <name type="scientific">Microcella alkaliphila</name>
    <dbReference type="NCBI Taxonomy" id="279828"/>
    <lineage>
        <taxon>Bacteria</taxon>
        <taxon>Bacillati</taxon>
        <taxon>Actinomycetota</taxon>
        <taxon>Actinomycetes</taxon>
        <taxon>Micrococcales</taxon>
        <taxon>Microbacteriaceae</taxon>
        <taxon>Microcella</taxon>
    </lineage>
</organism>
<dbReference type="Gene3D" id="3.90.1530.10">
    <property type="entry name" value="Conserved hypothetical protein from pyrococcus furiosus pfu- 392566-001, ParB domain"/>
    <property type="match status" value="1"/>
</dbReference>
<evidence type="ECO:0000313" key="3">
    <source>
        <dbReference type="Proteomes" id="UP000292408"/>
    </source>
</evidence>
<protein>
    <submittedName>
        <fullName evidence="2">ParB family chromosome partitioning protein</fullName>
    </submittedName>
</protein>
<dbReference type="EMBL" id="SGXT01000016">
    <property type="protein sequence ID" value="RZT59345.1"/>
    <property type="molecule type" value="Genomic_DNA"/>
</dbReference>
<accession>A0A4Q7TFU0</accession>
<dbReference type="GO" id="GO:0007059">
    <property type="term" value="P:chromosome segregation"/>
    <property type="evidence" value="ECO:0007669"/>
    <property type="project" value="TreeGrafter"/>
</dbReference>
<dbReference type="InterPro" id="IPR050336">
    <property type="entry name" value="Chromosome_partition/occlusion"/>
</dbReference>
<dbReference type="Pfam" id="PF02195">
    <property type="entry name" value="ParB_N"/>
    <property type="match status" value="1"/>
</dbReference>
<proteinExistence type="predicted"/>
<dbReference type="OrthoDB" id="3846919at2"/>
<evidence type="ECO:0000259" key="1">
    <source>
        <dbReference type="SMART" id="SM00470"/>
    </source>
</evidence>
<dbReference type="Gene3D" id="1.10.10.2830">
    <property type="match status" value="1"/>
</dbReference>
<dbReference type="PANTHER" id="PTHR33375:SF1">
    <property type="entry name" value="CHROMOSOME-PARTITIONING PROTEIN PARB-RELATED"/>
    <property type="match status" value="1"/>
</dbReference>
<keyword evidence="3" id="KW-1185">Reference proteome</keyword>
<sequence length="451" mass="49940">MPATTATPTVVTLNPADIRVDANIRRHVKPDRSFWASVKQDGVVVPVIVEKTDDGYRLIDGQRRTLAATDAKLDAIPAVVIDPLADDAGRIIRQLVVNEHREQLTDADRTAAFQTLFDLNVSADQIARKTKTPKARVETALKVAASTHAAAAIEKNVPLDLAAEILEFDDDPDIATELADLAATDPGRFAHTIQRRREEREEREVIAAALAELLKAGTRVIESFSRWDHKGPEKYLDDLAETSEDAAGYKRFDPVTHESCPGHAVAITVGYDWSNGDRTTKAVLNPVCTDWKANGHFIRGRAKAAAGGAIDEDEKARRKLARENNKAWSTATVVRIEFVKNLLAEKEPPAAWEGFVAHFLARGGVEDYRIRSTTEQLLDIRSDWVKWLKENPTRAAHMCLAHAIAAIEGQYEYAKKGWDHSLTPNYLAWLSGWGYTLSDVEETAKNAKAKK</sequence>
<evidence type="ECO:0000313" key="2">
    <source>
        <dbReference type="EMBL" id="RZT59345.1"/>
    </source>
</evidence>
<dbReference type="SUPFAM" id="SSF110849">
    <property type="entry name" value="ParB/Sulfiredoxin"/>
    <property type="match status" value="1"/>
</dbReference>
<dbReference type="SMART" id="SM00470">
    <property type="entry name" value="ParB"/>
    <property type="match status" value="1"/>
</dbReference>
<dbReference type="GO" id="GO:0005694">
    <property type="term" value="C:chromosome"/>
    <property type="evidence" value="ECO:0007669"/>
    <property type="project" value="TreeGrafter"/>
</dbReference>
<name>A0A4Q7TFU0_9MICO</name>
<dbReference type="PANTHER" id="PTHR33375">
    <property type="entry name" value="CHROMOSOME-PARTITIONING PROTEIN PARB-RELATED"/>
    <property type="match status" value="1"/>
</dbReference>